<evidence type="ECO:0000259" key="2">
    <source>
        <dbReference type="SMART" id="SM00382"/>
    </source>
</evidence>
<dbReference type="InterPro" id="IPR041664">
    <property type="entry name" value="AAA_16"/>
</dbReference>
<name>A0A7W7CIZ0_9PSEU</name>
<organism evidence="3 4">
    <name type="scientific">Crossiella cryophila</name>
    <dbReference type="NCBI Taxonomy" id="43355"/>
    <lineage>
        <taxon>Bacteria</taxon>
        <taxon>Bacillati</taxon>
        <taxon>Actinomycetota</taxon>
        <taxon>Actinomycetes</taxon>
        <taxon>Pseudonocardiales</taxon>
        <taxon>Pseudonocardiaceae</taxon>
        <taxon>Crossiella</taxon>
    </lineage>
</organism>
<dbReference type="PROSITE" id="PS50005">
    <property type="entry name" value="TPR"/>
    <property type="match status" value="1"/>
</dbReference>
<sequence>MSHNEMSGAVLGSLLQARDVTVRLPPPAPRALDGLPARAGTFTGRAEDLAALGRILDPGEGPRACVVTGLPGVGKTELALQAAEQAHRRGWCSGGVLFLDLHGYHDRALRAADALDSLLRALGVPADQIPPEPADRTRLYATLLATQARAGHPVLVVLDNAGSAEQVRPLLPADGHTPVLITSRHRLSDLDARLHELDVLPTAAGAELLDRILRTRHQPDDRAKADPAAATRIATLCGGLPLAIQIAGALLADNRTRPAHTLAADLAEGPIDELTREGQGVRRAFDLSYRHLSPDQRRVFRLLTAHPGPDLSTDLAQPLLATTPRHTRRALESLARAHLLEPGSTYGRWRMHDLIRDYATEHGQSCAAADDREAAIDRLLEHLHTKASAAAGLLSTARMDQTVFPGRPEAADWIEAERDNLVACTELAADSGRHPRAMFLSAAVSYCLLKSSHPWSCYRATQAGLISAKEIGDLEIQAVLHSRAGDALRRTGRLTAAAIAQVCSFGAYGELGLRGGQAHALDELGVLSTRNRQFDQAIHLHTSAIKLFQDLGDTTHEALAWCHLGTVQHQQRRCDQAIATYEHALELSRTTANHQVEDQISTAIGECLLMSGHPAKALEIYQHTAGQLAGQNTRDEHFLSQGNLAHALAAAGKPKQAIAIHEQCVAHWTNSGDRERERIARFAHGVALYQDDRWAEAVTALRELAGQAESAGDRLRQAGAWQAIGDSQSALARHEDALAAYVTSADLHQSRGDHYFHAVVLAKQAHELDHLDRPAESLTAATTALTLFQRHGAPRDQRLAHRLAGIALQELARFPEARTHFEQEITLCRNENNRYAEAWAQGRLAFTLHSLNLPEEAGQARDTAVALFTELGHPNHAQSTLDLLGAPDA</sequence>
<dbReference type="InterPro" id="IPR011990">
    <property type="entry name" value="TPR-like_helical_dom_sf"/>
</dbReference>
<dbReference type="Pfam" id="PF13191">
    <property type="entry name" value="AAA_16"/>
    <property type="match status" value="1"/>
</dbReference>
<dbReference type="PANTHER" id="PTHR47691:SF3">
    <property type="entry name" value="HTH-TYPE TRANSCRIPTIONAL REGULATOR RV0890C-RELATED"/>
    <property type="match status" value="1"/>
</dbReference>
<dbReference type="EMBL" id="JACHMH010000001">
    <property type="protein sequence ID" value="MBB4680613.1"/>
    <property type="molecule type" value="Genomic_DNA"/>
</dbReference>
<feature type="domain" description="AAA+ ATPase" evidence="2">
    <location>
        <begin position="61"/>
        <end position="220"/>
    </location>
</feature>
<dbReference type="SMART" id="SM00028">
    <property type="entry name" value="TPR"/>
    <property type="match status" value="6"/>
</dbReference>
<protein>
    <submittedName>
        <fullName evidence="3">Tetratricopeptide (TPR) repeat protein</fullName>
    </submittedName>
</protein>
<dbReference type="RefSeq" id="WP_185006552.1">
    <property type="nucleotide sequence ID" value="NZ_BAAAUI010000005.1"/>
</dbReference>
<evidence type="ECO:0000313" key="4">
    <source>
        <dbReference type="Proteomes" id="UP000533598"/>
    </source>
</evidence>
<dbReference type="Proteomes" id="UP000533598">
    <property type="component" value="Unassembled WGS sequence"/>
</dbReference>
<dbReference type="Gene3D" id="1.25.40.10">
    <property type="entry name" value="Tetratricopeptide repeat domain"/>
    <property type="match status" value="2"/>
</dbReference>
<proteinExistence type="predicted"/>
<keyword evidence="1" id="KW-0802">TPR repeat</keyword>
<keyword evidence="4" id="KW-1185">Reference proteome</keyword>
<dbReference type="InterPro" id="IPR019734">
    <property type="entry name" value="TPR_rpt"/>
</dbReference>
<dbReference type="InterPro" id="IPR003593">
    <property type="entry name" value="AAA+_ATPase"/>
</dbReference>
<dbReference type="PRINTS" id="PR00364">
    <property type="entry name" value="DISEASERSIST"/>
</dbReference>
<dbReference type="Gene3D" id="3.40.50.300">
    <property type="entry name" value="P-loop containing nucleotide triphosphate hydrolases"/>
    <property type="match status" value="1"/>
</dbReference>
<accession>A0A7W7CIZ0</accession>
<dbReference type="AlphaFoldDB" id="A0A7W7CIZ0"/>
<evidence type="ECO:0000256" key="1">
    <source>
        <dbReference type="PROSITE-ProRule" id="PRU00339"/>
    </source>
</evidence>
<reference evidence="3 4" key="1">
    <citation type="submission" date="2020-08" db="EMBL/GenBank/DDBJ databases">
        <title>Sequencing the genomes of 1000 actinobacteria strains.</title>
        <authorList>
            <person name="Klenk H.-P."/>
        </authorList>
    </citation>
    <scope>NUCLEOTIDE SEQUENCE [LARGE SCALE GENOMIC DNA]</scope>
    <source>
        <strain evidence="3 4">DSM 44230</strain>
    </source>
</reference>
<dbReference type="Pfam" id="PF13424">
    <property type="entry name" value="TPR_12"/>
    <property type="match status" value="1"/>
</dbReference>
<dbReference type="SUPFAM" id="SSF52540">
    <property type="entry name" value="P-loop containing nucleoside triphosphate hydrolases"/>
    <property type="match status" value="1"/>
</dbReference>
<dbReference type="SMART" id="SM00382">
    <property type="entry name" value="AAA"/>
    <property type="match status" value="1"/>
</dbReference>
<feature type="repeat" description="TPR" evidence="1">
    <location>
        <begin position="558"/>
        <end position="591"/>
    </location>
</feature>
<dbReference type="PANTHER" id="PTHR47691">
    <property type="entry name" value="REGULATOR-RELATED"/>
    <property type="match status" value="1"/>
</dbReference>
<dbReference type="InterPro" id="IPR027417">
    <property type="entry name" value="P-loop_NTPase"/>
</dbReference>
<comment type="caution">
    <text evidence="3">The sequence shown here is derived from an EMBL/GenBank/DDBJ whole genome shotgun (WGS) entry which is preliminary data.</text>
</comment>
<evidence type="ECO:0000313" key="3">
    <source>
        <dbReference type="EMBL" id="MBB4680613.1"/>
    </source>
</evidence>
<gene>
    <name evidence="3" type="ORF">HNR67_006731</name>
</gene>
<dbReference type="SUPFAM" id="SSF48452">
    <property type="entry name" value="TPR-like"/>
    <property type="match status" value="2"/>
</dbReference>